<accession>A0ABS5KWB0</accession>
<reference evidence="2 3" key="1">
    <citation type="submission" date="2020-02" db="EMBL/GenBank/DDBJ databases">
        <title>Acidophilic actinobacteria isolated from forest soil.</title>
        <authorList>
            <person name="Golinska P."/>
        </authorList>
    </citation>
    <scope>NUCLEOTIDE SEQUENCE [LARGE SCALE GENOMIC DNA]</scope>
    <source>
        <strain evidence="2 3">NL8</strain>
    </source>
</reference>
<feature type="region of interest" description="Disordered" evidence="1">
    <location>
        <begin position="41"/>
        <end position="64"/>
    </location>
</feature>
<proteinExistence type="predicted"/>
<dbReference type="EMBL" id="JAAFYZ010000099">
    <property type="protein sequence ID" value="MBS2550347.1"/>
    <property type="molecule type" value="Genomic_DNA"/>
</dbReference>
<organism evidence="2 3">
    <name type="scientific">Catenulispora pinistramenti</name>
    <dbReference type="NCBI Taxonomy" id="2705254"/>
    <lineage>
        <taxon>Bacteria</taxon>
        <taxon>Bacillati</taxon>
        <taxon>Actinomycetota</taxon>
        <taxon>Actinomycetes</taxon>
        <taxon>Catenulisporales</taxon>
        <taxon>Catenulisporaceae</taxon>
        <taxon>Catenulispora</taxon>
    </lineage>
</organism>
<dbReference type="Proteomes" id="UP000730482">
    <property type="component" value="Unassembled WGS sequence"/>
</dbReference>
<name>A0ABS5KWB0_9ACTN</name>
<evidence type="ECO:0000313" key="3">
    <source>
        <dbReference type="Proteomes" id="UP000730482"/>
    </source>
</evidence>
<keyword evidence="3" id="KW-1185">Reference proteome</keyword>
<gene>
    <name evidence="2" type="ORF">KGQ19_26100</name>
</gene>
<comment type="caution">
    <text evidence="2">The sequence shown here is derived from an EMBL/GenBank/DDBJ whole genome shotgun (WGS) entry which is preliminary data.</text>
</comment>
<evidence type="ECO:0000256" key="1">
    <source>
        <dbReference type="SAM" id="MobiDB-lite"/>
    </source>
</evidence>
<evidence type="ECO:0000313" key="2">
    <source>
        <dbReference type="EMBL" id="MBS2550347.1"/>
    </source>
</evidence>
<sequence>METGADAVDDGTPVGVPVGPVGPVAVAVPDAVAVPVPVADPVPDTSAVLRPGPLTASDPLLEHP</sequence>
<dbReference type="RefSeq" id="WP_212012914.1">
    <property type="nucleotide sequence ID" value="NZ_JAAFYZ010000099.1"/>
</dbReference>
<protein>
    <submittedName>
        <fullName evidence="2">Uncharacterized protein</fullName>
    </submittedName>
</protein>